<gene>
    <name evidence="1" type="primary">casA</name>
    <name evidence="1" type="ORF">IAA52_06525</name>
</gene>
<name>A0A9D0ZM56_9FIRM</name>
<dbReference type="Pfam" id="PF09481">
    <property type="entry name" value="CRISPR_Cse1"/>
    <property type="match status" value="1"/>
</dbReference>
<organism evidence="1 2">
    <name type="scientific">Candidatus Pullichristensenella stercorigallinarum</name>
    <dbReference type="NCBI Taxonomy" id="2840909"/>
    <lineage>
        <taxon>Bacteria</taxon>
        <taxon>Bacillati</taxon>
        <taxon>Bacillota</taxon>
        <taxon>Clostridia</taxon>
        <taxon>Candidatus Pullichristensenella</taxon>
    </lineage>
</organism>
<comment type="caution">
    <text evidence="1">The sequence shown here is derived from an EMBL/GenBank/DDBJ whole genome shotgun (WGS) entry which is preliminary data.</text>
</comment>
<reference evidence="1" key="2">
    <citation type="journal article" date="2021" name="PeerJ">
        <title>Extensive microbial diversity within the chicken gut microbiome revealed by metagenomics and culture.</title>
        <authorList>
            <person name="Gilroy R."/>
            <person name="Ravi A."/>
            <person name="Getino M."/>
            <person name="Pursley I."/>
            <person name="Horton D.L."/>
            <person name="Alikhan N.F."/>
            <person name="Baker D."/>
            <person name="Gharbi K."/>
            <person name="Hall N."/>
            <person name="Watson M."/>
            <person name="Adriaenssens E.M."/>
            <person name="Foster-Nyarko E."/>
            <person name="Jarju S."/>
            <person name="Secka A."/>
            <person name="Antonio M."/>
            <person name="Oren A."/>
            <person name="Chaudhuri R.R."/>
            <person name="La Ragione R."/>
            <person name="Hildebrand F."/>
            <person name="Pallen M.J."/>
        </authorList>
    </citation>
    <scope>NUCLEOTIDE SEQUENCE</scope>
    <source>
        <strain evidence="1">ChiSjej6B24-2974</strain>
    </source>
</reference>
<dbReference type="NCBIfam" id="TIGR02547">
    <property type="entry name" value="casA_cse1"/>
    <property type="match status" value="1"/>
</dbReference>
<dbReference type="InterPro" id="IPR013381">
    <property type="entry name" value="CRISPR-assoc_prot_Cse1"/>
</dbReference>
<accession>A0A9D0ZM56</accession>
<sequence>MKFNVLHEPWIPMANGEKHSLFSALENAAALEGVQCASPLATCAVYRLMIAFAMDALQLQNRDERTALLEQGAFDMRPFQEYAGRCEREGFSFDLFDAQRPFMQSAYDARVDGGKDTKPAANIVFEIPQGNNHTFFCHRSEIRLLPDEALRCLLSTYLFCPRGGRTYQAALNATDPCVYVLHRGRTLFETLVLNMLSIKECGNTAYGKPAWRAEAQVIPKKEFAKVDMLQGLTWRPRRVTLICGDDGCISRVYWKTGHKFTGNIFRRDPHVPYEKKGEEYKAIIPKEGRAFWRDIGALAKAEDGKFNKPPWVVENTPDGWDKYNLSAVGPVVKDASFLEILEENLQIPNNILENEEHAEQLRYDMQFLERCASKLKKAADSVSNRSDKKDKSHVLPLLLLKAFFYRAHGYIFGSYLEKLSQCETDEEYVRLMDDVHEAIRRILLQTLEKEGRRFGNDANNLLKQMTIRKKVLKEYNEERKKREDEWL</sequence>
<dbReference type="EMBL" id="DVFZ01000065">
    <property type="protein sequence ID" value="HIQ82742.1"/>
    <property type="molecule type" value="Genomic_DNA"/>
</dbReference>
<proteinExistence type="predicted"/>
<dbReference type="Proteomes" id="UP000824260">
    <property type="component" value="Unassembled WGS sequence"/>
</dbReference>
<protein>
    <submittedName>
        <fullName evidence="1">Type I-E CRISPR-associated protein Cse1/CasA</fullName>
    </submittedName>
</protein>
<evidence type="ECO:0000313" key="1">
    <source>
        <dbReference type="EMBL" id="HIQ82742.1"/>
    </source>
</evidence>
<dbReference type="AlphaFoldDB" id="A0A9D0ZM56"/>
<evidence type="ECO:0000313" key="2">
    <source>
        <dbReference type="Proteomes" id="UP000824260"/>
    </source>
</evidence>
<reference evidence="1" key="1">
    <citation type="submission" date="2020-10" db="EMBL/GenBank/DDBJ databases">
        <authorList>
            <person name="Gilroy R."/>
        </authorList>
    </citation>
    <scope>NUCLEOTIDE SEQUENCE</scope>
    <source>
        <strain evidence="1">ChiSjej6B24-2974</strain>
    </source>
</reference>